<evidence type="ECO:0000313" key="2">
    <source>
        <dbReference type="EMBL" id="HDS63616.1"/>
    </source>
</evidence>
<comment type="caution">
    <text evidence="2">The sequence shown here is derived from an EMBL/GenBank/DDBJ whole genome shotgun (WGS) entry which is preliminary data.</text>
</comment>
<dbReference type="Proteomes" id="UP000885648">
    <property type="component" value="Unassembled WGS sequence"/>
</dbReference>
<accession>A0A831PLT5</accession>
<feature type="region of interest" description="Disordered" evidence="1">
    <location>
        <begin position="1"/>
        <end position="32"/>
    </location>
</feature>
<name>A0A831PLT5_9EURY</name>
<dbReference type="AlphaFoldDB" id="A0A831PLT5"/>
<proteinExistence type="predicted"/>
<gene>
    <name evidence="2" type="ORF">ENN52_05770</name>
</gene>
<reference evidence="2" key="1">
    <citation type="journal article" date="2020" name="mSystems">
        <title>Genome- and Community-Level Interaction Insights into Carbon Utilization and Element Cycling Functions of Hydrothermarchaeota in Hydrothermal Sediment.</title>
        <authorList>
            <person name="Zhou Z."/>
            <person name="Liu Y."/>
            <person name="Xu W."/>
            <person name="Pan J."/>
            <person name="Luo Z.H."/>
            <person name="Li M."/>
        </authorList>
    </citation>
    <scope>NUCLEOTIDE SEQUENCE</scope>
    <source>
        <strain evidence="2">SpSt-1183</strain>
    </source>
</reference>
<dbReference type="EMBL" id="DSBY01000238">
    <property type="protein sequence ID" value="HDS63616.1"/>
    <property type="molecule type" value="Genomic_DNA"/>
</dbReference>
<sequence length="90" mass="9521">MSWTRPLFAPIGPGLRTEARGRSPPGGCRGTPARSPYPIAAIAAIFQIPIFTSSGVQQHALIPGKTADRIPGPLNKDAIGEVLCDCYVFC</sequence>
<evidence type="ECO:0000256" key="1">
    <source>
        <dbReference type="SAM" id="MobiDB-lite"/>
    </source>
</evidence>
<organism evidence="2">
    <name type="scientific">Methanofollis liminatans</name>
    <dbReference type="NCBI Taxonomy" id="2201"/>
    <lineage>
        <taxon>Archaea</taxon>
        <taxon>Methanobacteriati</taxon>
        <taxon>Methanobacteriota</taxon>
        <taxon>Stenosarchaea group</taxon>
        <taxon>Methanomicrobia</taxon>
        <taxon>Methanomicrobiales</taxon>
        <taxon>Methanomicrobiaceae</taxon>
        <taxon>Methanofollis</taxon>
    </lineage>
</organism>
<protein>
    <submittedName>
        <fullName evidence="2">Uncharacterized protein</fullName>
    </submittedName>
</protein>